<dbReference type="PROSITE" id="PS50279">
    <property type="entry name" value="BPTI_KUNITZ_2"/>
    <property type="match status" value="1"/>
</dbReference>
<dbReference type="InterPro" id="IPR020901">
    <property type="entry name" value="Prtase_inh_Kunz-CS"/>
</dbReference>
<dbReference type="PANTHER" id="PTHR10083:SF374">
    <property type="entry name" value="BPTI_KUNITZ INHIBITOR DOMAIN-CONTAINING PROTEIN"/>
    <property type="match status" value="1"/>
</dbReference>
<dbReference type="EMBL" id="SEYY01021160">
    <property type="protein sequence ID" value="KAB7496647.1"/>
    <property type="molecule type" value="Genomic_DNA"/>
</dbReference>
<sequence>MQITYYKKISCTLCLVRHEKGVALKSNINKILEPNIPRTYSITNEDHNAVKDVRNPICNLEVDQGSCSNPVAQFSYIKQLGVCEVFIYMGCGGNANRFGDFMECTMKCDIKLVEHVKVTNQGTTEIVPDPDGLSERL</sequence>
<dbReference type="GO" id="GO:0005615">
    <property type="term" value="C:extracellular space"/>
    <property type="evidence" value="ECO:0007669"/>
    <property type="project" value="TreeGrafter"/>
</dbReference>
<gene>
    <name evidence="5" type="primary">COL7A1</name>
    <name evidence="5" type="ORF">Anas_11921</name>
</gene>
<keyword evidence="5" id="KW-0176">Collagen</keyword>
<evidence type="ECO:0000256" key="2">
    <source>
        <dbReference type="ARBA" id="ARBA00022900"/>
    </source>
</evidence>
<dbReference type="InterPro" id="IPR002223">
    <property type="entry name" value="Kunitz_BPTI"/>
</dbReference>
<evidence type="ECO:0000256" key="3">
    <source>
        <dbReference type="ARBA" id="ARBA00023157"/>
    </source>
</evidence>
<dbReference type="GO" id="GO:0005581">
    <property type="term" value="C:collagen trimer"/>
    <property type="evidence" value="ECO:0007669"/>
    <property type="project" value="UniProtKB-KW"/>
</dbReference>
<dbReference type="InterPro" id="IPR036880">
    <property type="entry name" value="Kunitz_BPTI_sf"/>
</dbReference>
<dbReference type="OrthoDB" id="4473401at2759"/>
<dbReference type="InterPro" id="IPR050098">
    <property type="entry name" value="TFPI/VKTCI-like"/>
</dbReference>
<protein>
    <submittedName>
        <fullName evidence="5">Collagen alpha-1(VII) chain</fullName>
    </submittedName>
</protein>
<dbReference type="PRINTS" id="PR00759">
    <property type="entry name" value="BASICPTASE"/>
</dbReference>
<organism evidence="5 6">
    <name type="scientific">Armadillidium nasatum</name>
    <dbReference type="NCBI Taxonomy" id="96803"/>
    <lineage>
        <taxon>Eukaryota</taxon>
        <taxon>Metazoa</taxon>
        <taxon>Ecdysozoa</taxon>
        <taxon>Arthropoda</taxon>
        <taxon>Crustacea</taxon>
        <taxon>Multicrustacea</taxon>
        <taxon>Malacostraca</taxon>
        <taxon>Eumalacostraca</taxon>
        <taxon>Peracarida</taxon>
        <taxon>Isopoda</taxon>
        <taxon>Oniscidea</taxon>
        <taxon>Crinocheta</taxon>
        <taxon>Armadillidiidae</taxon>
        <taxon>Armadillidium</taxon>
    </lineage>
</organism>
<dbReference type="SMART" id="SM00131">
    <property type="entry name" value="KU"/>
    <property type="match status" value="1"/>
</dbReference>
<dbReference type="Proteomes" id="UP000326759">
    <property type="component" value="Unassembled WGS sequence"/>
</dbReference>
<dbReference type="AlphaFoldDB" id="A0A5N5SRK8"/>
<dbReference type="PROSITE" id="PS00280">
    <property type="entry name" value="BPTI_KUNITZ_1"/>
    <property type="match status" value="1"/>
</dbReference>
<evidence type="ECO:0000259" key="4">
    <source>
        <dbReference type="PROSITE" id="PS50279"/>
    </source>
</evidence>
<reference evidence="5 6" key="1">
    <citation type="journal article" date="2019" name="PLoS Biol.">
        <title>Sex chromosomes control vertical transmission of feminizing Wolbachia symbionts in an isopod.</title>
        <authorList>
            <person name="Becking T."/>
            <person name="Chebbi M.A."/>
            <person name="Giraud I."/>
            <person name="Moumen B."/>
            <person name="Laverre T."/>
            <person name="Caubet Y."/>
            <person name="Peccoud J."/>
            <person name="Gilbert C."/>
            <person name="Cordaux R."/>
        </authorList>
    </citation>
    <scope>NUCLEOTIDE SEQUENCE [LARGE SCALE GENOMIC DNA]</scope>
    <source>
        <strain evidence="5">ANa2</strain>
        <tissue evidence="5">Whole body excluding digestive tract and cuticle</tissue>
    </source>
</reference>
<evidence type="ECO:0000313" key="6">
    <source>
        <dbReference type="Proteomes" id="UP000326759"/>
    </source>
</evidence>
<dbReference type="CDD" id="cd00109">
    <property type="entry name" value="Kunitz-type"/>
    <property type="match status" value="1"/>
</dbReference>
<keyword evidence="1" id="KW-0646">Protease inhibitor</keyword>
<keyword evidence="3" id="KW-1015">Disulfide bond</keyword>
<evidence type="ECO:0000256" key="1">
    <source>
        <dbReference type="ARBA" id="ARBA00022690"/>
    </source>
</evidence>
<dbReference type="GO" id="GO:0004867">
    <property type="term" value="F:serine-type endopeptidase inhibitor activity"/>
    <property type="evidence" value="ECO:0007669"/>
    <property type="project" value="UniProtKB-KW"/>
</dbReference>
<comment type="caution">
    <text evidence="5">The sequence shown here is derived from an EMBL/GenBank/DDBJ whole genome shotgun (WGS) entry which is preliminary data.</text>
</comment>
<dbReference type="Pfam" id="PF00014">
    <property type="entry name" value="Kunitz_BPTI"/>
    <property type="match status" value="1"/>
</dbReference>
<dbReference type="PANTHER" id="PTHR10083">
    <property type="entry name" value="KUNITZ-TYPE PROTEASE INHIBITOR-RELATED"/>
    <property type="match status" value="1"/>
</dbReference>
<feature type="domain" description="BPTI/Kunitz inhibitor" evidence="4">
    <location>
        <begin position="58"/>
        <end position="108"/>
    </location>
</feature>
<evidence type="ECO:0000313" key="5">
    <source>
        <dbReference type="EMBL" id="KAB7496647.1"/>
    </source>
</evidence>
<keyword evidence="6" id="KW-1185">Reference proteome</keyword>
<name>A0A5N5SRK8_9CRUS</name>
<dbReference type="Gene3D" id="4.10.410.10">
    <property type="entry name" value="Pancreatic trypsin inhibitor Kunitz domain"/>
    <property type="match status" value="1"/>
</dbReference>
<keyword evidence="2" id="KW-0722">Serine protease inhibitor</keyword>
<accession>A0A5N5SRK8</accession>
<dbReference type="SUPFAM" id="SSF57362">
    <property type="entry name" value="BPTI-like"/>
    <property type="match status" value="1"/>
</dbReference>
<proteinExistence type="predicted"/>